<dbReference type="STRING" id="529704.SAMN02927913_0638"/>
<dbReference type="Proteomes" id="UP000199420">
    <property type="component" value="Unassembled WGS sequence"/>
</dbReference>
<proteinExistence type="predicted"/>
<dbReference type="OrthoDB" id="9814215at2"/>
<accession>A0A1H6QN02</accession>
<evidence type="ECO:0000313" key="1">
    <source>
        <dbReference type="EMBL" id="SEI44959.1"/>
    </source>
</evidence>
<dbReference type="Gene3D" id="3.30.429.10">
    <property type="entry name" value="Macrophage Migration Inhibitory Factor"/>
    <property type="match status" value="1"/>
</dbReference>
<dbReference type="PANTHER" id="PTHR37950">
    <property type="entry name" value="4-HYDROXYPHENYLACETATE CATABOLISM PROTEIN"/>
    <property type="match status" value="1"/>
</dbReference>
<dbReference type="RefSeq" id="WP_091333522.1">
    <property type="nucleotide sequence ID" value="NZ_FNYC01000001.1"/>
</dbReference>
<dbReference type="PANTHER" id="PTHR37950:SF1">
    <property type="entry name" value="4-HYDROXYPHENYLACETATE CATABOLISM PROTEIN"/>
    <property type="match status" value="1"/>
</dbReference>
<name>A0A1H6QN02_9GAMM</name>
<reference evidence="1 2" key="1">
    <citation type="submission" date="2016-10" db="EMBL/GenBank/DDBJ databases">
        <authorList>
            <person name="de Groot N.N."/>
        </authorList>
    </citation>
    <scope>NUCLEOTIDE SEQUENCE [LARGE SCALE GENOMIC DNA]</scope>
    <source>
        <strain evidence="1 2">DSM 26515</strain>
    </source>
</reference>
<keyword evidence="1" id="KW-0413">Isomerase</keyword>
<dbReference type="AlphaFoldDB" id="A0A1H6QN02"/>
<sequence length="114" mass="12853">MPHFVVDCSQGILRLRSEDEVLARLHLAANATGLFEASDIKVRLHPFSTYTVGGGKDDFIHVFSYIMQGRTVEQRASLSRSIVSVLAELFPTVRRIAMNVAEFEQATYVHRDML</sequence>
<gene>
    <name evidence="1" type="ORF">SAMN04487997_0722</name>
</gene>
<dbReference type="GO" id="GO:0008704">
    <property type="term" value="F:5-carboxymethyl-2-hydroxymuconate delta-isomerase activity"/>
    <property type="evidence" value="ECO:0007669"/>
    <property type="project" value="InterPro"/>
</dbReference>
<dbReference type="InterPro" id="IPR014347">
    <property type="entry name" value="Tautomerase/MIF_sf"/>
</dbReference>
<organism evidence="1 2">
    <name type="scientific">Frateuria terrea</name>
    <dbReference type="NCBI Taxonomy" id="529704"/>
    <lineage>
        <taxon>Bacteria</taxon>
        <taxon>Pseudomonadati</taxon>
        <taxon>Pseudomonadota</taxon>
        <taxon>Gammaproteobacteria</taxon>
        <taxon>Lysobacterales</taxon>
        <taxon>Rhodanobacteraceae</taxon>
        <taxon>Frateuria</taxon>
    </lineage>
</organism>
<protein>
    <submittedName>
        <fullName evidence="1">5-carboxymethyl-2-hydroxymuconate isomerase</fullName>
    </submittedName>
</protein>
<keyword evidence="2" id="KW-1185">Reference proteome</keyword>
<dbReference type="SUPFAM" id="SSF55331">
    <property type="entry name" value="Tautomerase/MIF"/>
    <property type="match status" value="1"/>
</dbReference>
<dbReference type="InterPro" id="IPR004220">
    <property type="entry name" value="5-COMe_2-OHmuconate_Isoase"/>
</dbReference>
<dbReference type="CDD" id="cd00580">
    <property type="entry name" value="CHMI"/>
    <property type="match status" value="1"/>
</dbReference>
<dbReference type="Pfam" id="PF02962">
    <property type="entry name" value="CHMI"/>
    <property type="match status" value="1"/>
</dbReference>
<evidence type="ECO:0000313" key="2">
    <source>
        <dbReference type="Proteomes" id="UP000199420"/>
    </source>
</evidence>
<dbReference type="EMBL" id="FNYC01000001">
    <property type="protein sequence ID" value="SEI44959.1"/>
    <property type="molecule type" value="Genomic_DNA"/>
</dbReference>